<proteinExistence type="inferred from homology"/>
<evidence type="ECO:0000256" key="8">
    <source>
        <dbReference type="SAM" id="SignalP"/>
    </source>
</evidence>
<dbReference type="EC" id="3.4.19.13" evidence="7"/>
<dbReference type="Gene3D" id="1.10.246.130">
    <property type="match status" value="1"/>
</dbReference>
<evidence type="ECO:0000256" key="3">
    <source>
        <dbReference type="ARBA" id="ARBA00023315"/>
    </source>
</evidence>
<keyword evidence="8" id="KW-0732">Signal</keyword>
<dbReference type="InterPro" id="IPR000101">
    <property type="entry name" value="GGT_peptidase"/>
</dbReference>
<dbReference type="PANTHER" id="PTHR43199">
    <property type="entry name" value="GLUTATHIONE HYDROLASE"/>
    <property type="match status" value="1"/>
</dbReference>
<feature type="binding site" evidence="6">
    <location>
        <position position="424"/>
    </location>
    <ligand>
        <name>L-glutamate</name>
        <dbReference type="ChEBI" id="CHEBI:29985"/>
    </ligand>
</feature>
<evidence type="ECO:0000256" key="1">
    <source>
        <dbReference type="ARBA" id="ARBA00001049"/>
    </source>
</evidence>
<dbReference type="SUPFAM" id="SSF56235">
    <property type="entry name" value="N-terminal nucleophile aminohydrolases (Ntn hydrolases)"/>
    <property type="match status" value="1"/>
</dbReference>
<dbReference type="OrthoDB" id="9781342at2"/>
<comment type="similarity">
    <text evidence="7">Belongs to the gamma-glutamyltransferase family.</text>
</comment>
<evidence type="ECO:0000313" key="10">
    <source>
        <dbReference type="Proteomes" id="UP000319852"/>
    </source>
</evidence>
<evidence type="ECO:0000256" key="4">
    <source>
        <dbReference type="ARBA" id="ARBA00047417"/>
    </source>
</evidence>
<accession>A0A517MTP6</accession>
<dbReference type="UniPathway" id="UPA00204"/>
<comment type="pathway">
    <text evidence="7">Sulfur metabolism; glutathione metabolism.</text>
</comment>
<comment type="catalytic activity">
    <reaction evidence="2 7">
        <text>glutathione + H2O = L-cysteinylglycine + L-glutamate</text>
        <dbReference type="Rhea" id="RHEA:28807"/>
        <dbReference type="ChEBI" id="CHEBI:15377"/>
        <dbReference type="ChEBI" id="CHEBI:29985"/>
        <dbReference type="ChEBI" id="CHEBI:57925"/>
        <dbReference type="ChEBI" id="CHEBI:61694"/>
        <dbReference type="EC" id="3.4.19.13"/>
    </reaction>
</comment>
<sequence precursor="true">MVLRERVFKMRNPSSFNALVTGLLCAFMATPTLAEQHKCVVAAVQPLAVDAGVQAFESGGNAVDAAIATALTLGVVDNHNSGLGGGCFILICKPDGTILAIDGREMAPAAATADMYIFDGKVDTQASMRGPLAVGVPGALAAYDRVLKECGKKKLADLVLPAAEIAEHGFPIDRIYARKLKDKAPELAMFPGSKAALLKKDGAPYAEGETLRQPDLARSYRKIAEYGPEWFYHGEFAETIGKWMAENGGILTANDFANYKTVQRNPIVTTYRDWQIVGFPPPSSGGVHVAQMLNILEPFDLKQEFAEDETRGTHIVIEAMKLAFADRAFWLGDPDFAKVPRGLVAKTYGQELSSKIDPTKVTEVAKHGEPPEAKASVFQRHTTHIAAADTEGYWVAITATVNTSFGSKVIVPGTGVVLNNEMDDFSSAPGVANAFGLIGDENNAVAPGKRPLSSMSPTIVLDKQGEPALTVGAAGGPKIITQVLHALIRTLDLEQDLAAAIAGPRFHHQWRPDSVLLESAMDENVIDGLKSLGHKITTVEGSGITQAIELDKDGTLQGVHDPRVPGKVGYGQRID</sequence>
<dbReference type="GO" id="GO:0006751">
    <property type="term" value="P:glutathione catabolic process"/>
    <property type="evidence" value="ECO:0007669"/>
    <property type="project" value="UniProtKB-UniRule"/>
</dbReference>
<feature type="binding site" evidence="6">
    <location>
        <begin position="400"/>
        <end position="402"/>
    </location>
    <ligand>
        <name>L-glutamate</name>
        <dbReference type="ChEBI" id="CHEBI:29985"/>
    </ligand>
</feature>
<dbReference type="AlphaFoldDB" id="A0A517MTP6"/>
<dbReference type="EC" id="2.3.2.2" evidence="7"/>
<evidence type="ECO:0000256" key="2">
    <source>
        <dbReference type="ARBA" id="ARBA00001089"/>
    </source>
</evidence>
<dbReference type="PANTHER" id="PTHR43199:SF6">
    <property type="entry name" value="GLUTATHIONE HYDROLASE PROENZYME"/>
    <property type="match status" value="1"/>
</dbReference>
<dbReference type="InterPro" id="IPR043138">
    <property type="entry name" value="GGT_lsub"/>
</dbReference>
<keyword evidence="7" id="KW-0317">Glutathione biosynthesis</keyword>
<gene>
    <name evidence="9" type="primary">ggt_1</name>
    <name evidence="9" type="ORF">HG15A2_15270</name>
</gene>
<comment type="PTM">
    <text evidence="7">Cleaved by autocatalysis into a large and a small subunit.</text>
</comment>
<dbReference type="InterPro" id="IPR043137">
    <property type="entry name" value="GGT_ssub_C"/>
</dbReference>
<name>A0A517MTP6_9BACT</name>
<feature type="signal peptide" evidence="8">
    <location>
        <begin position="1"/>
        <end position="34"/>
    </location>
</feature>
<feature type="binding site" evidence="6">
    <location>
        <position position="476"/>
    </location>
    <ligand>
        <name>L-glutamate</name>
        <dbReference type="ChEBI" id="CHEBI:29985"/>
    </ligand>
</feature>
<feature type="active site" description="Nucleophile" evidence="5">
    <location>
        <position position="382"/>
    </location>
</feature>
<comment type="catalytic activity">
    <reaction evidence="4 7">
        <text>an N-terminal (5-L-glutamyl)-[peptide] + an alpha-amino acid = 5-L-glutamyl amino acid + an N-terminal L-alpha-aminoacyl-[peptide]</text>
        <dbReference type="Rhea" id="RHEA:23904"/>
        <dbReference type="Rhea" id="RHEA-COMP:9780"/>
        <dbReference type="Rhea" id="RHEA-COMP:9795"/>
        <dbReference type="ChEBI" id="CHEBI:77644"/>
        <dbReference type="ChEBI" id="CHEBI:78597"/>
        <dbReference type="ChEBI" id="CHEBI:78599"/>
        <dbReference type="ChEBI" id="CHEBI:78608"/>
        <dbReference type="EC" id="2.3.2.2"/>
    </reaction>
</comment>
<dbReference type="Gene3D" id="3.60.20.40">
    <property type="match status" value="1"/>
</dbReference>
<dbReference type="NCBIfam" id="TIGR00066">
    <property type="entry name" value="g_glut_trans"/>
    <property type="match status" value="1"/>
</dbReference>
<keyword evidence="7 9" id="KW-0808">Transferase</keyword>
<feature type="binding site" evidence="6">
    <location>
        <begin position="453"/>
        <end position="454"/>
    </location>
    <ligand>
        <name>L-glutamate</name>
        <dbReference type="ChEBI" id="CHEBI:29985"/>
    </ligand>
</feature>
<keyword evidence="7" id="KW-0378">Hydrolase</keyword>
<reference evidence="9 10" key="1">
    <citation type="submission" date="2019-02" db="EMBL/GenBank/DDBJ databases">
        <title>Deep-cultivation of Planctomycetes and their phenomic and genomic characterization uncovers novel biology.</title>
        <authorList>
            <person name="Wiegand S."/>
            <person name="Jogler M."/>
            <person name="Boedeker C."/>
            <person name="Pinto D."/>
            <person name="Vollmers J."/>
            <person name="Rivas-Marin E."/>
            <person name="Kohn T."/>
            <person name="Peeters S.H."/>
            <person name="Heuer A."/>
            <person name="Rast P."/>
            <person name="Oberbeckmann S."/>
            <person name="Bunk B."/>
            <person name="Jeske O."/>
            <person name="Meyerdierks A."/>
            <person name="Storesund J.E."/>
            <person name="Kallscheuer N."/>
            <person name="Luecker S."/>
            <person name="Lage O.M."/>
            <person name="Pohl T."/>
            <person name="Merkel B.J."/>
            <person name="Hornburger P."/>
            <person name="Mueller R.-W."/>
            <person name="Bruemmer F."/>
            <person name="Labrenz M."/>
            <person name="Spormann A.M."/>
            <person name="Op den Camp H."/>
            <person name="Overmann J."/>
            <person name="Amann R."/>
            <person name="Jetten M.S.M."/>
            <person name="Mascher T."/>
            <person name="Medema M.H."/>
            <person name="Devos D.P."/>
            <person name="Kaster A.-K."/>
            <person name="Ovreas L."/>
            <person name="Rohde M."/>
            <person name="Galperin M.Y."/>
            <person name="Jogler C."/>
        </authorList>
    </citation>
    <scope>NUCLEOTIDE SEQUENCE [LARGE SCALE GENOMIC DNA]</scope>
    <source>
        <strain evidence="9 10">HG15A2</strain>
    </source>
</reference>
<organism evidence="9 10">
    <name type="scientific">Adhaeretor mobilis</name>
    <dbReference type="NCBI Taxonomy" id="1930276"/>
    <lineage>
        <taxon>Bacteria</taxon>
        <taxon>Pseudomonadati</taxon>
        <taxon>Planctomycetota</taxon>
        <taxon>Planctomycetia</taxon>
        <taxon>Pirellulales</taxon>
        <taxon>Lacipirellulaceae</taxon>
        <taxon>Adhaeretor</taxon>
    </lineage>
</organism>
<dbReference type="InterPro" id="IPR051792">
    <property type="entry name" value="GGT_bact"/>
</dbReference>
<dbReference type="GO" id="GO:0103068">
    <property type="term" value="F:leukotriene C4 gamma-glutamyl transferase activity"/>
    <property type="evidence" value="ECO:0007669"/>
    <property type="project" value="UniProtKB-EC"/>
</dbReference>
<evidence type="ECO:0000256" key="5">
    <source>
        <dbReference type="PIRSR" id="PIRSR600101-1"/>
    </source>
</evidence>
<dbReference type="KEGG" id="amob:HG15A2_15270"/>
<evidence type="ECO:0000256" key="6">
    <source>
        <dbReference type="PIRSR" id="PIRSR600101-2"/>
    </source>
</evidence>
<protein>
    <recommendedName>
        <fullName evidence="7">Glutathione hydrolase proenzyme</fullName>
        <ecNumber evidence="7">2.3.2.2</ecNumber>
        <ecNumber evidence="7">3.4.19.13</ecNumber>
    </recommendedName>
    <component>
        <recommendedName>
            <fullName evidence="7">Glutathione hydrolase large chain</fullName>
        </recommendedName>
    </component>
    <component>
        <recommendedName>
            <fullName evidence="7">Glutathione hydrolase small chain</fullName>
        </recommendedName>
    </component>
</protein>
<dbReference type="GO" id="GO:0006750">
    <property type="term" value="P:glutathione biosynthetic process"/>
    <property type="evidence" value="ECO:0007669"/>
    <property type="project" value="UniProtKB-KW"/>
</dbReference>
<dbReference type="Pfam" id="PF01019">
    <property type="entry name" value="G_glu_transpept"/>
    <property type="match status" value="1"/>
</dbReference>
<dbReference type="EMBL" id="CP036263">
    <property type="protein sequence ID" value="QDS98254.1"/>
    <property type="molecule type" value="Genomic_DNA"/>
</dbReference>
<comment type="subunit">
    <text evidence="7">This enzyme consists of two polypeptide chains, which are synthesized in precursor form from a single polypeptide.</text>
</comment>
<feature type="binding site" evidence="6">
    <location>
        <position position="104"/>
    </location>
    <ligand>
        <name>L-glutamate</name>
        <dbReference type="ChEBI" id="CHEBI:29985"/>
    </ligand>
</feature>
<feature type="chain" id="PRO_5022004166" description="Glutathione hydrolase proenzyme" evidence="8">
    <location>
        <begin position="35"/>
        <end position="575"/>
    </location>
</feature>
<dbReference type="PRINTS" id="PR01210">
    <property type="entry name" value="GGTRANSPTASE"/>
</dbReference>
<dbReference type="InterPro" id="IPR029055">
    <property type="entry name" value="Ntn_hydrolases_N"/>
</dbReference>
<keyword evidence="7" id="KW-0865">Zymogen</keyword>
<dbReference type="Proteomes" id="UP000319852">
    <property type="component" value="Chromosome"/>
</dbReference>
<evidence type="ECO:0000256" key="7">
    <source>
        <dbReference type="RuleBase" id="RU368036"/>
    </source>
</evidence>
<evidence type="ECO:0000313" key="9">
    <source>
        <dbReference type="EMBL" id="QDS98254.1"/>
    </source>
</evidence>
<keyword evidence="3 7" id="KW-0012">Acyltransferase</keyword>
<dbReference type="GO" id="GO:0036374">
    <property type="term" value="F:glutathione hydrolase activity"/>
    <property type="evidence" value="ECO:0007669"/>
    <property type="project" value="UniProtKB-UniRule"/>
</dbReference>
<comment type="catalytic activity">
    <reaction evidence="1 7">
        <text>an S-substituted glutathione + H2O = an S-substituted L-cysteinylglycine + L-glutamate</text>
        <dbReference type="Rhea" id="RHEA:59468"/>
        <dbReference type="ChEBI" id="CHEBI:15377"/>
        <dbReference type="ChEBI" id="CHEBI:29985"/>
        <dbReference type="ChEBI" id="CHEBI:90779"/>
        <dbReference type="ChEBI" id="CHEBI:143103"/>
        <dbReference type="EC" id="3.4.19.13"/>
    </reaction>
</comment>
<keyword evidence="10" id="KW-1185">Reference proteome</keyword>